<keyword evidence="10" id="KW-0505">Motor protein</keyword>
<evidence type="ECO:0000256" key="2">
    <source>
        <dbReference type="ARBA" id="ARBA00004245"/>
    </source>
</evidence>
<evidence type="ECO:0000256" key="1">
    <source>
        <dbReference type="ARBA" id="ARBA00004123"/>
    </source>
</evidence>
<dbReference type="InterPro" id="IPR001372">
    <property type="entry name" value="Dynein_light_chain_typ-1/2"/>
</dbReference>
<protein>
    <recommendedName>
        <fullName evidence="10">Dynein light chain</fullName>
    </recommendedName>
</protein>
<evidence type="ECO:0000256" key="3">
    <source>
        <dbReference type="ARBA" id="ARBA00022448"/>
    </source>
</evidence>
<keyword evidence="7" id="KW-0653">Protein transport</keyword>
<comment type="subcellular location">
    <subcellularLocation>
        <location evidence="2 10">Cytoplasm</location>
        <location evidence="2 10">Cytoskeleton</location>
    </subcellularLocation>
    <subcellularLocation>
        <location evidence="1">Nucleus</location>
    </subcellularLocation>
</comment>
<gene>
    <name evidence="11" type="ORF">ABG768_027013</name>
</gene>
<evidence type="ECO:0000256" key="7">
    <source>
        <dbReference type="ARBA" id="ARBA00022927"/>
    </source>
</evidence>
<keyword evidence="8 10" id="KW-0206">Cytoskeleton</keyword>
<evidence type="ECO:0000256" key="8">
    <source>
        <dbReference type="ARBA" id="ARBA00023212"/>
    </source>
</evidence>
<keyword evidence="4 10" id="KW-0963">Cytoplasm</keyword>
<evidence type="ECO:0000313" key="11">
    <source>
        <dbReference type="EMBL" id="KAK9971121.1"/>
    </source>
</evidence>
<name>A0AAW2AC20_CULAL</name>
<dbReference type="SUPFAM" id="SSF54648">
    <property type="entry name" value="DLC"/>
    <property type="match status" value="1"/>
</dbReference>
<evidence type="ECO:0000256" key="10">
    <source>
        <dbReference type="RuleBase" id="RU365010"/>
    </source>
</evidence>
<dbReference type="GO" id="GO:0015031">
    <property type="term" value="P:protein transport"/>
    <property type="evidence" value="ECO:0007669"/>
    <property type="project" value="UniProtKB-KW"/>
</dbReference>
<keyword evidence="10" id="KW-0243">Dynein</keyword>
<keyword evidence="6" id="KW-0509">mRNA transport</keyword>
<dbReference type="Gene3D" id="3.30.740.10">
    <property type="entry name" value="Protein Inhibitor Of Neuronal Nitric Oxide Synthase"/>
    <property type="match status" value="1"/>
</dbReference>
<evidence type="ECO:0000313" key="12">
    <source>
        <dbReference type="Proteomes" id="UP001479290"/>
    </source>
</evidence>
<comment type="caution">
    <text evidence="11">The sequence shown here is derived from an EMBL/GenBank/DDBJ whole genome shotgun (WGS) entry which is preliminary data.</text>
</comment>
<keyword evidence="12" id="KW-1185">Reference proteome</keyword>
<comment type="similarity">
    <text evidence="10">Belongs to the dynein light chain family.</text>
</comment>
<dbReference type="GO" id="GO:0007017">
    <property type="term" value="P:microtubule-based process"/>
    <property type="evidence" value="ECO:0007669"/>
    <property type="project" value="InterPro"/>
</dbReference>
<evidence type="ECO:0000256" key="5">
    <source>
        <dbReference type="ARBA" id="ARBA00022701"/>
    </source>
</evidence>
<organism evidence="11 12">
    <name type="scientific">Culter alburnus</name>
    <name type="common">Topmouth culter</name>
    <dbReference type="NCBI Taxonomy" id="194366"/>
    <lineage>
        <taxon>Eukaryota</taxon>
        <taxon>Metazoa</taxon>
        <taxon>Chordata</taxon>
        <taxon>Craniata</taxon>
        <taxon>Vertebrata</taxon>
        <taxon>Euteleostomi</taxon>
        <taxon>Actinopterygii</taxon>
        <taxon>Neopterygii</taxon>
        <taxon>Teleostei</taxon>
        <taxon>Ostariophysi</taxon>
        <taxon>Cypriniformes</taxon>
        <taxon>Xenocyprididae</taxon>
        <taxon>Xenocypridinae</taxon>
        <taxon>Culter</taxon>
    </lineage>
</organism>
<sequence>MPKIEIHKSDMSDEMQLEALQVALLAVNMYEKESDIATNIVKEFDRKHGLTWQCIVGSFGFYVRNKSNSYIFFSVGDKNILLFRTG</sequence>
<evidence type="ECO:0000256" key="6">
    <source>
        <dbReference type="ARBA" id="ARBA00022816"/>
    </source>
</evidence>
<proteinExistence type="inferred from homology"/>
<dbReference type="GO" id="GO:0005868">
    <property type="term" value="C:cytoplasmic dynein complex"/>
    <property type="evidence" value="ECO:0007669"/>
    <property type="project" value="TreeGrafter"/>
</dbReference>
<reference evidence="11 12" key="1">
    <citation type="submission" date="2024-05" db="EMBL/GenBank/DDBJ databases">
        <title>A high-quality chromosomal-level genome assembly of Topmouth culter (Culter alburnus).</title>
        <authorList>
            <person name="Zhao H."/>
        </authorList>
    </citation>
    <scope>NUCLEOTIDE SEQUENCE [LARGE SCALE GENOMIC DNA]</scope>
    <source>
        <strain evidence="11">CATC2023</strain>
        <tissue evidence="11">Muscle</tissue>
    </source>
</reference>
<dbReference type="Pfam" id="PF01221">
    <property type="entry name" value="Dynein_light"/>
    <property type="match status" value="1"/>
</dbReference>
<accession>A0AAW2AC20</accession>
<keyword evidence="5 10" id="KW-0493">Microtubule</keyword>
<dbReference type="EMBL" id="JAWDJR010000008">
    <property type="protein sequence ID" value="KAK9971121.1"/>
    <property type="molecule type" value="Genomic_DNA"/>
</dbReference>
<keyword evidence="9" id="KW-0539">Nucleus</keyword>
<dbReference type="InterPro" id="IPR037177">
    <property type="entry name" value="DLC_sf"/>
</dbReference>
<dbReference type="FunFam" id="3.30.740.10:FF:000005">
    <property type="entry name" value="Dynein light chain"/>
    <property type="match status" value="1"/>
</dbReference>
<dbReference type="Proteomes" id="UP001479290">
    <property type="component" value="Unassembled WGS sequence"/>
</dbReference>
<dbReference type="GO" id="GO:0045505">
    <property type="term" value="F:dynein intermediate chain binding"/>
    <property type="evidence" value="ECO:0007669"/>
    <property type="project" value="TreeGrafter"/>
</dbReference>
<dbReference type="GO" id="GO:0005874">
    <property type="term" value="C:microtubule"/>
    <property type="evidence" value="ECO:0007669"/>
    <property type="project" value="UniProtKB-KW"/>
</dbReference>
<dbReference type="PANTHER" id="PTHR11886">
    <property type="entry name" value="DYNEIN LIGHT CHAIN"/>
    <property type="match status" value="1"/>
</dbReference>
<dbReference type="PANTHER" id="PTHR11886:SF35">
    <property type="entry name" value="DYNEIN LIGHT CHAIN"/>
    <property type="match status" value="1"/>
</dbReference>
<dbReference type="GO" id="GO:0005634">
    <property type="term" value="C:nucleus"/>
    <property type="evidence" value="ECO:0007669"/>
    <property type="project" value="UniProtKB-SubCell"/>
</dbReference>
<evidence type="ECO:0000256" key="4">
    <source>
        <dbReference type="ARBA" id="ARBA00022490"/>
    </source>
</evidence>
<keyword evidence="3" id="KW-0813">Transport</keyword>
<evidence type="ECO:0000256" key="9">
    <source>
        <dbReference type="ARBA" id="ARBA00023242"/>
    </source>
</evidence>
<dbReference type="AlphaFoldDB" id="A0AAW2AC20"/>
<dbReference type="SMART" id="SM01375">
    <property type="entry name" value="Dynein_light"/>
    <property type="match status" value="1"/>
</dbReference>
<dbReference type="GO" id="GO:0051028">
    <property type="term" value="P:mRNA transport"/>
    <property type="evidence" value="ECO:0007669"/>
    <property type="project" value="UniProtKB-KW"/>
</dbReference>